<dbReference type="EMBL" id="BSDX01000001">
    <property type="protein sequence ID" value="GLI53462.1"/>
    <property type="molecule type" value="Genomic_DNA"/>
</dbReference>
<reference evidence="9" key="1">
    <citation type="submission" date="2022-12" db="EMBL/GenBank/DDBJ databases">
        <title>Reference genome sequencing for broad-spectrum identification of bacterial and archaeal isolates by mass spectrometry.</title>
        <authorList>
            <person name="Sekiguchi Y."/>
            <person name="Tourlousse D.M."/>
        </authorList>
    </citation>
    <scope>NUCLEOTIDE SEQUENCE</scope>
    <source>
        <strain evidence="9">TSL-P1</strain>
    </source>
</reference>
<dbReference type="Pfam" id="PF00361">
    <property type="entry name" value="Proton_antipo_M"/>
    <property type="match status" value="1"/>
</dbReference>
<feature type="transmembrane region" description="Helical" evidence="7">
    <location>
        <begin position="179"/>
        <end position="196"/>
    </location>
</feature>
<feature type="transmembrane region" description="Helical" evidence="7">
    <location>
        <begin position="373"/>
        <end position="391"/>
    </location>
</feature>
<feature type="transmembrane region" description="Helical" evidence="7">
    <location>
        <begin position="72"/>
        <end position="93"/>
    </location>
</feature>
<evidence type="ECO:0000313" key="9">
    <source>
        <dbReference type="EMBL" id="GLI53462.1"/>
    </source>
</evidence>
<sequence>MHEEVIARNSNNFELKKYLLISFLLIILVGSVILVSGIAANNLSFPILSTLIFFPVAGAALIAIIPRDKEELIKFSALIISIVEFIFSIPLYISFNKTTSQMQFKEEHLWIPEWGIKYYLGVDGISILFILLSSLLTILCVTVSWKEIDRKIKEFYAALLITHSAMIGVFMSLDIFLFYIFWEAMLIPMYLIIGIWGGPRRIYSAIKFFLYTFIGSVLMLVGILVLYFHTGTSDILSLMKNSYPYKMQLWLFWAFFAAFAVKVPMWPVHTWLPDAHTEAPTAGSVILAGVLIKMGAYGFLRFNLPMFPEATLAMKPFMMILSVIAIIYGALICLIQKDLKRLIAYSSVSHMGFVTLGIFALNQQGIQGGIIQMLNHGVVTGALFLCIGIVYQRTHTRQIAHYGGVATVMPAYSAFFMIFTLASIGLPGTNGFIGEFLILLGTFKAWKLMCILAATALIIGAAYMLWLYQRVFFEKTNPEFLQHIHGYSDLNSREIVTLLPLVLVVLWIGFYPNALLSFMDVSVKELINHVTQSVGAMK</sequence>
<evidence type="ECO:0000256" key="7">
    <source>
        <dbReference type="SAM" id="Phobius"/>
    </source>
</evidence>
<dbReference type="Proteomes" id="UP001144297">
    <property type="component" value="Unassembled WGS sequence"/>
</dbReference>
<dbReference type="PANTHER" id="PTHR43507">
    <property type="entry name" value="NADH-UBIQUINONE OXIDOREDUCTASE CHAIN 4"/>
    <property type="match status" value="1"/>
</dbReference>
<evidence type="ECO:0000256" key="4">
    <source>
        <dbReference type="ARBA" id="ARBA00022989"/>
    </source>
</evidence>
<dbReference type="GO" id="GO:0008137">
    <property type="term" value="F:NADH dehydrogenase (ubiquinone) activity"/>
    <property type="evidence" value="ECO:0007669"/>
    <property type="project" value="InterPro"/>
</dbReference>
<feature type="transmembrane region" description="Helical" evidence="7">
    <location>
        <begin position="495"/>
        <end position="514"/>
    </location>
</feature>
<name>A0A9W6LK90_9BACT</name>
<dbReference type="InterPro" id="IPR001750">
    <property type="entry name" value="ND/Mrp_TM"/>
</dbReference>
<protein>
    <submittedName>
        <fullName evidence="9">NADH-quinone oxidoreductase subunit M</fullName>
    </submittedName>
</protein>
<feature type="domain" description="NADH:quinone oxidoreductase/Mrp antiporter transmembrane" evidence="8">
    <location>
        <begin position="172"/>
        <end position="455"/>
    </location>
</feature>
<dbReference type="NCBIfam" id="TIGR01972">
    <property type="entry name" value="NDH_I_M"/>
    <property type="match status" value="1"/>
</dbReference>
<evidence type="ECO:0000256" key="3">
    <source>
        <dbReference type="ARBA" id="ARBA00022692"/>
    </source>
</evidence>
<evidence type="ECO:0000313" key="10">
    <source>
        <dbReference type="Proteomes" id="UP001144297"/>
    </source>
</evidence>
<dbReference type="AlphaFoldDB" id="A0A9W6LK90"/>
<proteinExistence type="inferred from homology"/>
<feature type="transmembrane region" description="Helical" evidence="7">
    <location>
        <begin position="18"/>
        <end position="39"/>
    </location>
</feature>
<feature type="transmembrane region" description="Helical" evidence="7">
    <location>
        <begin position="312"/>
        <end position="335"/>
    </location>
</feature>
<organism evidence="9 10">
    <name type="scientific">Thermodesulfovibrio yellowstonii</name>
    <dbReference type="NCBI Taxonomy" id="28262"/>
    <lineage>
        <taxon>Bacteria</taxon>
        <taxon>Pseudomonadati</taxon>
        <taxon>Nitrospirota</taxon>
        <taxon>Thermodesulfovibrionia</taxon>
        <taxon>Thermodesulfovibrionales</taxon>
        <taxon>Thermodesulfovibrionaceae</taxon>
        <taxon>Thermodesulfovibrio</taxon>
    </lineage>
</organism>
<feature type="transmembrane region" description="Helical" evidence="7">
    <location>
        <begin position="280"/>
        <end position="300"/>
    </location>
</feature>
<comment type="subcellular location">
    <subcellularLocation>
        <location evidence="1">Endomembrane system</location>
        <topology evidence="1">Multi-pass membrane protein</topology>
    </subcellularLocation>
    <subcellularLocation>
        <location evidence="6">Membrane</location>
        <topology evidence="6">Multi-pass membrane protein</topology>
    </subcellularLocation>
</comment>
<evidence type="ECO:0000256" key="6">
    <source>
        <dbReference type="RuleBase" id="RU000320"/>
    </source>
</evidence>
<dbReference type="GO" id="GO:0042773">
    <property type="term" value="P:ATP synthesis coupled electron transport"/>
    <property type="evidence" value="ECO:0007669"/>
    <property type="project" value="InterPro"/>
</dbReference>
<dbReference type="NCBIfam" id="NF004501">
    <property type="entry name" value="PRK05846.1-5"/>
    <property type="match status" value="1"/>
</dbReference>
<dbReference type="InterPro" id="IPR010227">
    <property type="entry name" value="NADH_Q_OxRdtase_chainM/4"/>
</dbReference>
<keyword evidence="5 7" id="KW-0472">Membrane</keyword>
<evidence type="ECO:0000259" key="8">
    <source>
        <dbReference type="Pfam" id="PF00361"/>
    </source>
</evidence>
<dbReference type="GO" id="GO:0015990">
    <property type="term" value="P:electron transport coupled proton transport"/>
    <property type="evidence" value="ECO:0007669"/>
    <property type="project" value="TreeGrafter"/>
</dbReference>
<accession>A0A9W6LK90</accession>
<dbReference type="GO" id="GO:0016020">
    <property type="term" value="C:membrane"/>
    <property type="evidence" value="ECO:0007669"/>
    <property type="project" value="UniProtKB-SubCell"/>
</dbReference>
<evidence type="ECO:0000256" key="5">
    <source>
        <dbReference type="ARBA" id="ARBA00023136"/>
    </source>
</evidence>
<feature type="transmembrane region" description="Helical" evidence="7">
    <location>
        <begin position="249"/>
        <end position="268"/>
    </location>
</feature>
<feature type="transmembrane region" description="Helical" evidence="7">
    <location>
        <begin position="403"/>
        <end position="426"/>
    </location>
</feature>
<keyword evidence="10" id="KW-1185">Reference proteome</keyword>
<dbReference type="InterPro" id="IPR003918">
    <property type="entry name" value="NADH_UbQ_OxRdtase"/>
</dbReference>
<dbReference type="GO" id="GO:0048039">
    <property type="term" value="F:ubiquinone binding"/>
    <property type="evidence" value="ECO:0007669"/>
    <property type="project" value="TreeGrafter"/>
</dbReference>
<feature type="transmembrane region" description="Helical" evidence="7">
    <location>
        <begin position="155"/>
        <end position="173"/>
    </location>
</feature>
<dbReference type="GO" id="GO:0012505">
    <property type="term" value="C:endomembrane system"/>
    <property type="evidence" value="ECO:0007669"/>
    <property type="project" value="UniProtKB-SubCell"/>
</dbReference>
<dbReference type="PRINTS" id="PR01437">
    <property type="entry name" value="NUOXDRDTASE4"/>
</dbReference>
<dbReference type="GO" id="GO:0003954">
    <property type="term" value="F:NADH dehydrogenase activity"/>
    <property type="evidence" value="ECO:0007669"/>
    <property type="project" value="TreeGrafter"/>
</dbReference>
<evidence type="ECO:0000256" key="1">
    <source>
        <dbReference type="ARBA" id="ARBA00004127"/>
    </source>
</evidence>
<keyword evidence="4 7" id="KW-1133">Transmembrane helix</keyword>
<feature type="transmembrane region" description="Helical" evidence="7">
    <location>
        <begin position="342"/>
        <end position="361"/>
    </location>
</feature>
<dbReference type="NCBIfam" id="NF004499">
    <property type="entry name" value="PRK05846.1-3"/>
    <property type="match status" value="1"/>
</dbReference>
<feature type="transmembrane region" description="Helical" evidence="7">
    <location>
        <begin position="118"/>
        <end position="143"/>
    </location>
</feature>
<feature type="transmembrane region" description="Helical" evidence="7">
    <location>
        <begin position="446"/>
        <end position="468"/>
    </location>
</feature>
<comment type="caution">
    <text evidence="9">The sequence shown here is derived from an EMBL/GenBank/DDBJ whole genome shotgun (WGS) entry which is preliminary data.</text>
</comment>
<feature type="transmembrane region" description="Helical" evidence="7">
    <location>
        <begin position="208"/>
        <end position="229"/>
    </location>
</feature>
<comment type="similarity">
    <text evidence="2">Belongs to the complex I subunit 4 family.</text>
</comment>
<feature type="transmembrane region" description="Helical" evidence="7">
    <location>
        <begin position="45"/>
        <end position="65"/>
    </location>
</feature>
<dbReference type="PANTHER" id="PTHR43507:SF1">
    <property type="entry name" value="NADH-UBIQUINONE OXIDOREDUCTASE CHAIN 4"/>
    <property type="match status" value="1"/>
</dbReference>
<keyword evidence="3 6" id="KW-0812">Transmembrane</keyword>
<evidence type="ECO:0000256" key="2">
    <source>
        <dbReference type="ARBA" id="ARBA00009025"/>
    </source>
</evidence>
<gene>
    <name evidence="9" type="ORF">TISLANDTSLP1_11550</name>
</gene>